<dbReference type="GO" id="GO:0009436">
    <property type="term" value="P:glyoxylate catabolic process"/>
    <property type="evidence" value="ECO:0007669"/>
    <property type="project" value="TreeGrafter"/>
</dbReference>
<keyword evidence="3 10" id="KW-0963">Cytoplasm</keyword>
<dbReference type="Pfam" id="PF20659">
    <property type="entry name" value="MS_C"/>
    <property type="match status" value="1"/>
</dbReference>
<evidence type="ECO:0000256" key="5">
    <source>
        <dbReference type="ARBA" id="ARBA00022679"/>
    </source>
</evidence>
<dbReference type="Gene3D" id="1.20.1220.12">
    <property type="entry name" value="Malate synthase, domain III"/>
    <property type="match status" value="1"/>
</dbReference>
<evidence type="ECO:0000256" key="3">
    <source>
        <dbReference type="ARBA" id="ARBA00022490"/>
    </source>
</evidence>
<keyword evidence="5 10" id="KW-0808">Transferase</keyword>
<proteinExistence type="inferred from homology"/>
<dbReference type="GO" id="GO:0004474">
    <property type="term" value="F:malate synthase activity"/>
    <property type="evidence" value="ECO:0007669"/>
    <property type="project" value="UniProtKB-UniRule"/>
</dbReference>
<comment type="catalytic activity">
    <reaction evidence="9 10 13">
        <text>glyoxylate + acetyl-CoA + H2O = (S)-malate + CoA + H(+)</text>
        <dbReference type="Rhea" id="RHEA:18181"/>
        <dbReference type="ChEBI" id="CHEBI:15377"/>
        <dbReference type="ChEBI" id="CHEBI:15378"/>
        <dbReference type="ChEBI" id="CHEBI:15589"/>
        <dbReference type="ChEBI" id="CHEBI:36655"/>
        <dbReference type="ChEBI" id="CHEBI:57287"/>
        <dbReference type="ChEBI" id="CHEBI:57288"/>
        <dbReference type="EC" id="2.3.3.9"/>
    </reaction>
</comment>
<feature type="domain" description="Malate synthase TIM barrel" evidence="14">
    <location>
        <begin position="339"/>
        <end position="572"/>
    </location>
</feature>
<dbReference type="InterPro" id="IPR048355">
    <property type="entry name" value="MS_C"/>
</dbReference>
<evidence type="ECO:0000313" key="18">
    <source>
        <dbReference type="EMBL" id="WGH92752.1"/>
    </source>
</evidence>
<dbReference type="InterPro" id="IPR048356">
    <property type="entry name" value="MS_N"/>
</dbReference>
<dbReference type="RefSeq" id="WP_279674702.1">
    <property type="nucleotide sequence ID" value="NZ_CP122566.1"/>
</dbReference>
<name>A0AAJ6AHB6_9MICC</name>
<gene>
    <name evidence="10" type="primary">glcB</name>
    <name evidence="18" type="ORF">QDX21_10665</name>
</gene>
<keyword evidence="6 10" id="KW-0479">Metal-binding</keyword>
<comment type="function">
    <text evidence="10">Involved in the glycolate utilization. Catalyzes the condensation and subsequent hydrolysis of acetyl-coenzyme A (acetyl-CoA) and glyoxylate to form malate and CoA.</text>
</comment>
<evidence type="ECO:0000256" key="8">
    <source>
        <dbReference type="ARBA" id="ARBA00023097"/>
    </source>
</evidence>
<dbReference type="EC" id="2.3.3.9" evidence="10 11"/>
<feature type="binding site" evidence="10">
    <location>
        <position position="541"/>
    </location>
    <ligand>
        <name>acetyl-CoA</name>
        <dbReference type="ChEBI" id="CHEBI:57288"/>
    </ligand>
</feature>
<feature type="binding site" evidence="10">
    <location>
        <begin position="126"/>
        <end position="127"/>
    </location>
    <ligand>
        <name>acetyl-CoA</name>
        <dbReference type="ChEBI" id="CHEBI:57288"/>
    </ligand>
</feature>
<dbReference type="Pfam" id="PF01274">
    <property type="entry name" value="MS_TIM-barrel"/>
    <property type="match status" value="1"/>
</dbReference>
<feature type="binding site" evidence="10">
    <location>
        <position position="119"/>
    </location>
    <ligand>
        <name>acetyl-CoA</name>
        <dbReference type="ChEBI" id="CHEBI:57288"/>
    </ligand>
</feature>
<feature type="domain" description="Malate synthase G alpha-beta insertion" evidence="16">
    <location>
        <begin position="161"/>
        <end position="236"/>
    </location>
</feature>
<dbReference type="InterPro" id="IPR006253">
    <property type="entry name" value="Malate_synthG"/>
</dbReference>
<dbReference type="GO" id="GO:0006099">
    <property type="term" value="P:tricarboxylic acid cycle"/>
    <property type="evidence" value="ECO:0007669"/>
    <property type="project" value="UniProtKB-KW"/>
</dbReference>
<evidence type="ECO:0000256" key="7">
    <source>
        <dbReference type="ARBA" id="ARBA00022842"/>
    </source>
</evidence>
<feature type="binding site" evidence="10">
    <location>
        <position position="342"/>
    </location>
    <ligand>
        <name>glyoxylate</name>
        <dbReference type="ChEBI" id="CHEBI:36655"/>
    </ligand>
</feature>
<evidence type="ECO:0000256" key="6">
    <source>
        <dbReference type="ARBA" id="ARBA00022723"/>
    </source>
</evidence>
<keyword evidence="2 10" id="KW-0329">Glyoxylate bypass</keyword>
<feature type="binding site" evidence="10">
    <location>
        <position position="277"/>
    </location>
    <ligand>
        <name>acetyl-CoA</name>
        <dbReference type="ChEBI" id="CHEBI:57288"/>
    </ligand>
</feature>
<evidence type="ECO:0000256" key="4">
    <source>
        <dbReference type="ARBA" id="ARBA00022532"/>
    </source>
</evidence>
<feature type="active site" description="Proton donor" evidence="10 12">
    <location>
        <position position="631"/>
    </location>
</feature>
<dbReference type="Gene3D" id="3.20.20.360">
    <property type="entry name" value="Malate synthase, domain 3"/>
    <property type="match status" value="2"/>
</dbReference>
<dbReference type="GO" id="GO:0000287">
    <property type="term" value="F:magnesium ion binding"/>
    <property type="evidence" value="ECO:0007669"/>
    <property type="project" value="TreeGrafter"/>
</dbReference>
<comment type="subunit">
    <text evidence="10">Monomer.</text>
</comment>
<accession>A0AAJ6AHB6</accession>
<keyword evidence="7 10" id="KW-0460">Magnesium</keyword>
<comment type="pathway">
    <text evidence="10 13">Carbohydrate metabolism; glyoxylate cycle; (S)-malate from isocitrate: step 2/2.</text>
</comment>
<dbReference type="GO" id="GO:0006097">
    <property type="term" value="P:glyoxylate cycle"/>
    <property type="evidence" value="ECO:0007669"/>
    <property type="project" value="UniProtKB-UniRule"/>
</dbReference>
<dbReference type="AlphaFoldDB" id="A0AAJ6AHB6"/>
<feature type="binding site" evidence="10">
    <location>
        <position position="460"/>
    </location>
    <ligand>
        <name>Mg(2+)</name>
        <dbReference type="ChEBI" id="CHEBI:18420"/>
    </ligand>
</feature>
<feature type="binding site" evidence="10">
    <location>
        <position position="432"/>
    </location>
    <ligand>
        <name>glyoxylate</name>
        <dbReference type="ChEBI" id="CHEBI:36655"/>
    </ligand>
</feature>
<dbReference type="Pfam" id="PF20656">
    <property type="entry name" value="MS_N"/>
    <property type="match status" value="1"/>
</dbReference>
<comment type="cofactor">
    <cofactor evidence="1 10">
        <name>Mg(2+)</name>
        <dbReference type="ChEBI" id="CHEBI:18420"/>
    </cofactor>
</comment>
<dbReference type="Proteomes" id="UP001224674">
    <property type="component" value="Chromosome"/>
</dbReference>
<dbReference type="Pfam" id="PF20658">
    <property type="entry name" value="MSG_insertion"/>
    <property type="match status" value="1"/>
</dbReference>
<dbReference type="InterPro" id="IPR046363">
    <property type="entry name" value="MS_N_TIM-barrel_dom"/>
</dbReference>
<feature type="active site" description="Proton acceptor" evidence="10 12">
    <location>
        <position position="342"/>
    </location>
</feature>
<comment type="subcellular location">
    <subcellularLocation>
        <location evidence="10 13">Cytoplasm</location>
    </subcellularLocation>
</comment>
<feature type="modified residue" description="Cysteine sulfenic acid (-SOH)" evidence="10">
    <location>
        <position position="617"/>
    </location>
</feature>
<comment type="similarity">
    <text evidence="10 13">Belongs to the malate synthase family. GlcB subfamily.</text>
</comment>
<keyword evidence="4 10" id="KW-0816">Tricarboxylic acid cycle</keyword>
<evidence type="ECO:0000259" key="17">
    <source>
        <dbReference type="Pfam" id="PF20659"/>
    </source>
</evidence>
<feature type="binding site" evidence="10">
    <location>
        <position position="432"/>
    </location>
    <ligand>
        <name>Mg(2+)</name>
        <dbReference type="ChEBI" id="CHEBI:18420"/>
    </ligand>
</feature>
<evidence type="ECO:0000256" key="13">
    <source>
        <dbReference type="RuleBase" id="RU003572"/>
    </source>
</evidence>
<feature type="domain" description="Malate synthase N-terminal" evidence="15">
    <location>
        <begin position="18"/>
        <end position="72"/>
    </location>
</feature>
<evidence type="ECO:0000259" key="14">
    <source>
        <dbReference type="Pfam" id="PF01274"/>
    </source>
</evidence>
<feature type="binding site" evidence="10">
    <location>
        <position position="314"/>
    </location>
    <ligand>
        <name>acetyl-CoA</name>
        <dbReference type="ChEBI" id="CHEBI:57288"/>
    </ligand>
</feature>
<keyword evidence="19" id="KW-1185">Reference proteome</keyword>
<feature type="domain" description="Malate synthase C-terminal" evidence="17">
    <location>
        <begin position="591"/>
        <end position="673"/>
    </location>
</feature>
<reference evidence="18 19" key="1">
    <citation type="submission" date="2023-03" db="EMBL/GenBank/DDBJ databases">
        <title>Complete genome sequences of several Auritidibacter ignavus strains isolated from ear infections.</title>
        <authorList>
            <person name="Baehr T."/>
            <person name="Baumhoegger A.M."/>
        </authorList>
    </citation>
    <scope>NUCLEOTIDE SEQUENCE [LARGE SCALE GENOMIC DNA]</scope>
    <source>
        <strain evidence="18 19">BABAE-6</strain>
    </source>
</reference>
<dbReference type="PANTHER" id="PTHR42739:SF1">
    <property type="entry name" value="MALATE SYNTHASE G"/>
    <property type="match status" value="1"/>
</dbReference>
<evidence type="ECO:0000256" key="11">
    <source>
        <dbReference type="NCBIfam" id="TIGR01345"/>
    </source>
</evidence>
<evidence type="ECO:0000313" key="19">
    <source>
        <dbReference type="Proteomes" id="UP001224674"/>
    </source>
</evidence>
<dbReference type="SUPFAM" id="SSF51645">
    <property type="entry name" value="Malate synthase G"/>
    <property type="match status" value="1"/>
</dbReference>
<evidence type="ECO:0000256" key="10">
    <source>
        <dbReference type="HAMAP-Rule" id="MF_00641"/>
    </source>
</evidence>
<evidence type="ECO:0000256" key="2">
    <source>
        <dbReference type="ARBA" id="ARBA00022435"/>
    </source>
</evidence>
<sequence>MTQPNYAERAGLQVADELLEFVETHALPAAEQDAESFWSGVAEIFADLTPKNQALLATRDELQQQLDTYYREHNGVGDAARYRAFLEEIGYLLPAPEEVKATTTNLDVEITHQAGPQLVVPVSNARFAINAANARWGSLYDAYYGTDAIDQSEGKEPVGDYNPVRGAAVIAKGRELLDLAAPLTAGSHADSTGYRVVEGALKVTLSNGTETELANPEGFIGYTGSPEQPETVLLRHNGLHLEIDFDPLGTIGSTDGAGIQDIMLESAVTSIIDLEDSVAAVDAEDKTLCYSNWSGLVNGTLSEEVTKNGTAFTRVLADDRHYTAANGTDTISLKGRSLLLVRTVGHLMTTDAVLDAEGNEVPEGILDAIITSLVAVPNLRSGKGNSSTGSLYIVKPKMHGPAEVAFAVETLGRVEQLLGLPATSLKIGIMDEERRTSVNLAAAINEASDRVFFINTGFLDRTGDEIHTSMHAGAVVRKADMKAQPFLKAYENSNVDIGLAAGFRGTAQIGKGMWAKPDLMADMLEEKIGHVRSGATAAWVPSPTAATLHALHYHLEDAFQVQSEIAQRQAQSLEPLLQPPLGEPEKLTDEERTAEIDENVQSILGYVVRWIDQGVGCSKVPDIHDVALMEDRATLRISSQLLANWLEHGIITQDQVDEALARLSTVVDEQNADDPNYEVLMPGGEGGIAFQAARALIVEGATQPNGYTEPLLHRYRRAKKEEIRNRG</sequence>
<dbReference type="GO" id="GO:0005829">
    <property type="term" value="C:cytosol"/>
    <property type="evidence" value="ECO:0007669"/>
    <property type="project" value="TreeGrafter"/>
</dbReference>
<keyword evidence="18" id="KW-0012">Acyltransferase</keyword>
<feature type="binding site" evidence="10">
    <location>
        <begin position="457"/>
        <end position="460"/>
    </location>
    <ligand>
        <name>glyoxylate</name>
        <dbReference type="ChEBI" id="CHEBI:36655"/>
    </ligand>
</feature>
<dbReference type="InterPro" id="IPR048357">
    <property type="entry name" value="MSG_insertion"/>
</dbReference>
<keyword evidence="8 10" id="KW-0558">Oxidation</keyword>
<organism evidence="18 19">
    <name type="scientific">Auritidibacter ignavus</name>
    <dbReference type="NCBI Taxonomy" id="678932"/>
    <lineage>
        <taxon>Bacteria</taxon>
        <taxon>Bacillati</taxon>
        <taxon>Actinomycetota</taxon>
        <taxon>Actinomycetes</taxon>
        <taxon>Micrococcales</taxon>
        <taxon>Micrococcaceae</taxon>
        <taxon>Auritidibacter</taxon>
    </lineage>
</organism>
<evidence type="ECO:0000259" key="16">
    <source>
        <dbReference type="Pfam" id="PF20658"/>
    </source>
</evidence>
<protein>
    <recommendedName>
        <fullName evidence="10 11">Malate synthase G</fullName>
        <ecNumber evidence="10 11">2.3.3.9</ecNumber>
    </recommendedName>
</protein>
<dbReference type="InterPro" id="IPR001465">
    <property type="entry name" value="Malate_synthase_TIM"/>
</dbReference>
<evidence type="ECO:0000256" key="1">
    <source>
        <dbReference type="ARBA" id="ARBA00001946"/>
    </source>
</evidence>
<dbReference type="PANTHER" id="PTHR42739">
    <property type="entry name" value="MALATE SYNTHASE G"/>
    <property type="match status" value="1"/>
</dbReference>
<evidence type="ECO:0000259" key="15">
    <source>
        <dbReference type="Pfam" id="PF20656"/>
    </source>
</evidence>
<dbReference type="InterPro" id="IPR011076">
    <property type="entry name" value="Malate_synth_sf"/>
</dbReference>
<comment type="caution">
    <text evidence="10">Lacks conserved residue(s) required for the propagation of feature annotation.</text>
</comment>
<dbReference type="NCBIfam" id="TIGR01345">
    <property type="entry name" value="malate_syn_G"/>
    <property type="match status" value="1"/>
</dbReference>
<evidence type="ECO:0000256" key="9">
    <source>
        <dbReference type="ARBA" id="ARBA00047918"/>
    </source>
</evidence>
<dbReference type="InterPro" id="IPR044856">
    <property type="entry name" value="Malate_synth_C_sf"/>
</dbReference>
<evidence type="ECO:0000256" key="12">
    <source>
        <dbReference type="PIRSR" id="PIRSR601465-50"/>
    </source>
</evidence>
<dbReference type="HAMAP" id="MF_00641">
    <property type="entry name" value="Malate_synth_G"/>
    <property type="match status" value="1"/>
</dbReference>
<dbReference type="NCBIfam" id="NF002825">
    <property type="entry name" value="PRK02999.1"/>
    <property type="match status" value="1"/>
</dbReference>
<dbReference type="EMBL" id="CP122566">
    <property type="protein sequence ID" value="WGH92752.1"/>
    <property type="molecule type" value="Genomic_DNA"/>
</dbReference>